<dbReference type="SMART" id="SM00646">
    <property type="entry name" value="Ami_3"/>
    <property type="match status" value="1"/>
</dbReference>
<evidence type="ECO:0000313" key="6">
    <source>
        <dbReference type="Proteomes" id="UP000233387"/>
    </source>
</evidence>
<dbReference type="Proteomes" id="UP000233387">
    <property type="component" value="Unassembled WGS sequence"/>
</dbReference>
<dbReference type="Pfam" id="PF01520">
    <property type="entry name" value="Amidase_3"/>
    <property type="match status" value="1"/>
</dbReference>
<dbReference type="OrthoDB" id="1523598at2"/>
<gene>
    <name evidence="5" type="ORF">Rain11_2485</name>
</gene>
<keyword evidence="3" id="KW-0378">Hydrolase</keyword>
<dbReference type="InterPro" id="IPR002508">
    <property type="entry name" value="MurNAc-LAA_cat"/>
</dbReference>
<evidence type="ECO:0000313" key="5">
    <source>
        <dbReference type="EMBL" id="PKQ66056.1"/>
    </source>
</evidence>
<accession>A0A2N3I6X9</accession>
<dbReference type="EMBL" id="NKXO01000054">
    <property type="protein sequence ID" value="PKQ66056.1"/>
    <property type="molecule type" value="Genomic_DNA"/>
</dbReference>
<sequence length="221" mass="25156">MKKIAVYIDAGHGGIFQGRYYTPPHIGKLYTFLDKKGKEDFTIYEGEVNRKIAGKFAELCEKEGIFARKIYHDYLDTPLLTRCHLANTFFLQDKLQGYTPILLSFHSNAFGNSSKGEGEAPRGWSVWTSKGQTEADKIAQIWAEETKKMFGKKITIREDLSDGDSDFEENFTILVATVMPAVLVENLFFTNREDAKLLLSEDYQNKSALVALNTVQRYARE</sequence>
<dbReference type="GO" id="GO:0009253">
    <property type="term" value="P:peptidoglycan catabolic process"/>
    <property type="evidence" value="ECO:0007669"/>
    <property type="project" value="InterPro"/>
</dbReference>
<organism evidence="5 6">
    <name type="scientific">Raineya orbicola</name>
    <dbReference type="NCBI Taxonomy" id="2016530"/>
    <lineage>
        <taxon>Bacteria</taxon>
        <taxon>Pseudomonadati</taxon>
        <taxon>Bacteroidota</taxon>
        <taxon>Cytophagia</taxon>
        <taxon>Cytophagales</taxon>
        <taxon>Raineyaceae</taxon>
        <taxon>Raineya</taxon>
    </lineage>
</organism>
<dbReference type="EC" id="3.5.1.28" evidence="2"/>
<dbReference type="GO" id="GO:0030288">
    <property type="term" value="C:outer membrane-bounded periplasmic space"/>
    <property type="evidence" value="ECO:0007669"/>
    <property type="project" value="TreeGrafter"/>
</dbReference>
<comment type="caution">
    <text evidence="5">The sequence shown here is derived from an EMBL/GenBank/DDBJ whole genome shotgun (WGS) entry which is preliminary data.</text>
</comment>
<dbReference type="AlphaFoldDB" id="A0A2N3I6X9"/>
<dbReference type="SUPFAM" id="SSF53187">
    <property type="entry name" value="Zn-dependent exopeptidases"/>
    <property type="match status" value="1"/>
</dbReference>
<dbReference type="CDD" id="cd02696">
    <property type="entry name" value="MurNAc-LAA"/>
    <property type="match status" value="1"/>
</dbReference>
<feature type="domain" description="MurNAc-LAA" evidence="4">
    <location>
        <begin position="92"/>
        <end position="216"/>
    </location>
</feature>
<evidence type="ECO:0000259" key="4">
    <source>
        <dbReference type="SMART" id="SM00646"/>
    </source>
</evidence>
<evidence type="ECO:0000256" key="2">
    <source>
        <dbReference type="ARBA" id="ARBA00011901"/>
    </source>
</evidence>
<evidence type="ECO:0000256" key="1">
    <source>
        <dbReference type="ARBA" id="ARBA00001561"/>
    </source>
</evidence>
<dbReference type="Gene3D" id="3.40.630.40">
    <property type="entry name" value="Zn-dependent exopeptidases"/>
    <property type="match status" value="1"/>
</dbReference>
<dbReference type="GO" id="GO:0008745">
    <property type="term" value="F:N-acetylmuramoyl-L-alanine amidase activity"/>
    <property type="evidence" value="ECO:0007669"/>
    <property type="project" value="UniProtKB-EC"/>
</dbReference>
<dbReference type="InterPro" id="IPR050695">
    <property type="entry name" value="N-acetylmuramoyl_amidase_3"/>
</dbReference>
<dbReference type="RefSeq" id="WP_101359744.1">
    <property type="nucleotide sequence ID" value="NZ_NKXO01000054.1"/>
</dbReference>
<dbReference type="PANTHER" id="PTHR30404:SF0">
    <property type="entry name" value="N-ACETYLMURAMOYL-L-ALANINE AMIDASE AMIC"/>
    <property type="match status" value="1"/>
</dbReference>
<comment type="catalytic activity">
    <reaction evidence="1">
        <text>Hydrolyzes the link between N-acetylmuramoyl residues and L-amino acid residues in certain cell-wall glycopeptides.</text>
        <dbReference type="EC" id="3.5.1.28"/>
    </reaction>
</comment>
<name>A0A2N3I6X9_9BACT</name>
<reference evidence="5 6" key="1">
    <citation type="submission" date="2017-06" db="EMBL/GenBank/DDBJ databases">
        <title>Raineya orbicola gen. nov., sp. nov. a slightly thermophilic bacterium of the phylum Bacteroidetes and the description of Raineyaceae fam. nov.</title>
        <authorList>
            <person name="Albuquerque L."/>
            <person name="Polonia A.R.M."/>
            <person name="Barroso C."/>
            <person name="Froufe H.J.C."/>
            <person name="Lage O."/>
            <person name="Lobo-Da-Cunha A."/>
            <person name="Egas C."/>
            <person name="Da Costa M.S."/>
        </authorList>
    </citation>
    <scope>NUCLEOTIDE SEQUENCE [LARGE SCALE GENOMIC DNA]</scope>
    <source>
        <strain evidence="5 6">SPSPC-11</strain>
    </source>
</reference>
<dbReference type="PANTHER" id="PTHR30404">
    <property type="entry name" value="N-ACETYLMURAMOYL-L-ALANINE AMIDASE"/>
    <property type="match status" value="1"/>
</dbReference>
<keyword evidence="6" id="KW-1185">Reference proteome</keyword>
<evidence type="ECO:0000256" key="3">
    <source>
        <dbReference type="ARBA" id="ARBA00022801"/>
    </source>
</evidence>
<protein>
    <recommendedName>
        <fullName evidence="2">N-acetylmuramoyl-L-alanine amidase</fullName>
        <ecNumber evidence="2">3.5.1.28</ecNumber>
    </recommendedName>
</protein>
<proteinExistence type="predicted"/>